<dbReference type="InterPro" id="IPR017968">
    <property type="entry name" value="Acylphosphatase_CS"/>
</dbReference>
<feature type="domain" description="Acylphosphatase-like" evidence="7">
    <location>
        <begin position="5"/>
        <end position="93"/>
    </location>
</feature>
<evidence type="ECO:0000256" key="4">
    <source>
        <dbReference type="ARBA" id="ARBA00047645"/>
    </source>
</evidence>
<dbReference type="Gene3D" id="3.30.70.100">
    <property type="match status" value="1"/>
</dbReference>
<evidence type="ECO:0000313" key="9">
    <source>
        <dbReference type="Proteomes" id="UP001597267"/>
    </source>
</evidence>
<evidence type="ECO:0000256" key="2">
    <source>
        <dbReference type="ARBA" id="ARBA00012150"/>
    </source>
</evidence>
<dbReference type="InterPro" id="IPR036046">
    <property type="entry name" value="Acylphosphatase-like_dom_sf"/>
</dbReference>
<dbReference type="InterPro" id="IPR020456">
    <property type="entry name" value="Acylphosphatase"/>
</dbReference>
<evidence type="ECO:0000256" key="5">
    <source>
        <dbReference type="PROSITE-ProRule" id="PRU00520"/>
    </source>
</evidence>
<accession>A0ABW4J8T2</accession>
<keyword evidence="9" id="KW-1185">Reference proteome</keyword>
<dbReference type="Proteomes" id="UP001597267">
    <property type="component" value="Unassembled WGS sequence"/>
</dbReference>
<name>A0ABW4J8T2_9LACO</name>
<gene>
    <name evidence="8" type="ORF">ACFQ5M_11680</name>
</gene>
<reference evidence="9" key="1">
    <citation type="journal article" date="2019" name="Int. J. Syst. Evol. Microbiol.">
        <title>The Global Catalogue of Microorganisms (GCM) 10K type strain sequencing project: providing services to taxonomists for standard genome sequencing and annotation.</title>
        <authorList>
            <consortium name="The Broad Institute Genomics Platform"/>
            <consortium name="The Broad Institute Genome Sequencing Center for Infectious Disease"/>
            <person name="Wu L."/>
            <person name="Ma J."/>
        </authorList>
    </citation>
    <scope>NUCLEOTIDE SEQUENCE [LARGE SCALE GENOMIC DNA]</scope>
    <source>
        <strain evidence="9">CCM 8896</strain>
    </source>
</reference>
<dbReference type="EC" id="3.6.1.7" evidence="2 5"/>
<proteinExistence type="inferred from homology"/>
<evidence type="ECO:0000259" key="7">
    <source>
        <dbReference type="PROSITE" id="PS51160"/>
    </source>
</evidence>
<feature type="active site" evidence="5">
    <location>
        <position position="38"/>
    </location>
</feature>
<feature type="active site" evidence="5">
    <location>
        <position position="20"/>
    </location>
</feature>
<comment type="catalytic activity">
    <reaction evidence="4 5">
        <text>an acyl phosphate + H2O = a carboxylate + phosphate + H(+)</text>
        <dbReference type="Rhea" id="RHEA:14965"/>
        <dbReference type="ChEBI" id="CHEBI:15377"/>
        <dbReference type="ChEBI" id="CHEBI:15378"/>
        <dbReference type="ChEBI" id="CHEBI:29067"/>
        <dbReference type="ChEBI" id="CHEBI:43474"/>
        <dbReference type="ChEBI" id="CHEBI:59918"/>
        <dbReference type="EC" id="3.6.1.7"/>
    </reaction>
</comment>
<dbReference type="PANTHER" id="PTHR47268">
    <property type="entry name" value="ACYLPHOSPHATASE"/>
    <property type="match status" value="1"/>
</dbReference>
<dbReference type="InterPro" id="IPR001792">
    <property type="entry name" value="Acylphosphatase-like_dom"/>
</dbReference>
<dbReference type="RefSeq" id="WP_125713169.1">
    <property type="nucleotide sequence ID" value="NZ_JBHTOP010000026.1"/>
</dbReference>
<evidence type="ECO:0000256" key="1">
    <source>
        <dbReference type="ARBA" id="ARBA00005614"/>
    </source>
</evidence>
<keyword evidence="5" id="KW-0378">Hydrolase</keyword>
<organism evidence="8 9">
    <name type="scientific">Agrilactobacillus yilanensis</name>
    <dbReference type="NCBI Taxonomy" id="2485997"/>
    <lineage>
        <taxon>Bacteria</taxon>
        <taxon>Bacillati</taxon>
        <taxon>Bacillota</taxon>
        <taxon>Bacilli</taxon>
        <taxon>Lactobacillales</taxon>
        <taxon>Lactobacillaceae</taxon>
        <taxon>Agrilactobacillus</taxon>
    </lineage>
</organism>
<protein>
    <recommendedName>
        <fullName evidence="3 5">acylphosphatase</fullName>
        <ecNumber evidence="2 5">3.6.1.7</ecNumber>
    </recommendedName>
</protein>
<dbReference type="PANTHER" id="PTHR47268:SF4">
    <property type="entry name" value="ACYLPHOSPHATASE"/>
    <property type="match status" value="1"/>
</dbReference>
<dbReference type="Pfam" id="PF00708">
    <property type="entry name" value="Acylphosphatase"/>
    <property type="match status" value="1"/>
</dbReference>
<dbReference type="PROSITE" id="PS00150">
    <property type="entry name" value="ACYLPHOSPHATASE_1"/>
    <property type="match status" value="1"/>
</dbReference>
<dbReference type="EMBL" id="JBHTOP010000026">
    <property type="protein sequence ID" value="MFD1672762.1"/>
    <property type="molecule type" value="Genomic_DNA"/>
</dbReference>
<evidence type="ECO:0000256" key="6">
    <source>
        <dbReference type="RuleBase" id="RU004168"/>
    </source>
</evidence>
<comment type="similarity">
    <text evidence="1 6">Belongs to the acylphosphatase family.</text>
</comment>
<comment type="caution">
    <text evidence="8">The sequence shown here is derived from an EMBL/GenBank/DDBJ whole genome shotgun (WGS) entry which is preliminary data.</text>
</comment>
<sequence>MIEIGVALTVYGRVQGVGFRYSAKILADNLGIKGTVQNNLDGSVYIEAVGRPKPLTAFIDNIKASPTPYGKVTHVDEKKLGLLPDFSDFKVIG</sequence>
<evidence type="ECO:0000256" key="3">
    <source>
        <dbReference type="ARBA" id="ARBA00015991"/>
    </source>
</evidence>
<dbReference type="PROSITE" id="PS51160">
    <property type="entry name" value="ACYLPHOSPHATASE_3"/>
    <property type="match status" value="1"/>
</dbReference>
<dbReference type="SUPFAM" id="SSF54975">
    <property type="entry name" value="Acylphosphatase/BLUF domain-like"/>
    <property type="match status" value="1"/>
</dbReference>
<evidence type="ECO:0000313" key="8">
    <source>
        <dbReference type="EMBL" id="MFD1672762.1"/>
    </source>
</evidence>